<dbReference type="EMBL" id="VNWK01000036">
    <property type="protein sequence ID" value="TXJ91025.1"/>
    <property type="molecule type" value="Genomic_DNA"/>
</dbReference>
<name>A0A3A1NCK8_9FLAO</name>
<dbReference type="EMBL" id="QXFI01000036">
    <property type="protein sequence ID" value="RIV42138.1"/>
    <property type="molecule type" value="Genomic_DNA"/>
</dbReference>
<dbReference type="SUPFAM" id="SSF56300">
    <property type="entry name" value="Metallo-dependent phosphatases"/>
    <property type="match status" value="1"/>
</dbReference>
<dbReference type="Gene3D" id="3.60.21.10">
    <property type="match status" value="1"/>
</dbReference>
<dbReference type="GO" id="GO:0000166">
    <property type="term" value="F:nucleotide binding"/>
    <property type="evidence" value="ECO:0007669"/>
    <property type="project" value="UniProtKB-KW"/>
</dbReference>
<dbReference type="GO" id="GO:0009166">
    <property type="term" value="P:nucleotide catabolic process"/>
    <property type="evidence" value="ECO:0007669"/>
    <property type="project" value="InterPro"/>
</dbReference>
<evidence type="ECO:0000259" key="3">
    <source>
        <dbReference type="Pfam" id="PF00149"/>
    </source>
</evidence>
<dbReference type="InterPro" id="IPR004843">
    <property type="entry name" value="Calcineurin-like_PHP"/>
</dbReference>
<dbReference type="AlphaFoldDB" id="A0A3A1NCK8"/>
<protein>
    <submittedName>
        <fullName evidence="5">Bifunctional metallophosphatase/5'-nucleotidase</fullName>
    </submittedName>
</protein>
<evidence type="ECO:0000256" key="1">
    <source>
        <dbReference type="ARBA" id="ARBA00022729"/>
    </source>
</evidence>
<dbReference type="InterPro" id="IPR029052">
    <property type="entry name" value="Metallo-depent_PP-like"/>
</dbReference>
<feature type="domain" description="5'-Nucleotidase C-terminal" evidence="4">
    <location>
        <begin position="341"/>
        <end position="470"/>
    </location>
</feature>
<dbReference type="GO" id="GO:0030288">
    <property type="term" value="C:outer membrane-bounded periplasmic space"/>
    <property type="evidence" value="ECO:0007669"/>
    <property type="project" value="TreeGrafter"/>
</dbReference>
<reference evidence="5 7" key="1">
    <citation type="submission" date="2018-08" db="EMBL/GenBank/DDBJ databases">
        <title>Proposal of Muricauda 72 sp.nov. and Muricauda NH166 sp.nov., isolated from seawater.</title>
        <authorList>
            <person name="Cheng H."/>
            <person name="Wu Y.-H."/>
            <person name="Guo L.-L."/>
            <person name="Xu X.-W."/>
        </authorList>
    </citation>
    <scope>NUCLEOTIDE SEQUENCE [LARGE SCALE GENOMIC DNA]</scope>
    <source>
        <strain evidence="5 7">72</strain>
    </source>
</reference>
<dbReference type="InterPro" id="IPR006179">
    <property type="entry name" value="5_nucleotidase/apyrase"/>
</dbReference>
<dbReference type="Proteomes" id="UP000266691">
    <property type="component" value="Unassembled WGS sequence"/>
</dbReference>
<accession>A0A3A1NCK8</accession>
<reference evidence="6 8" key="2">
    <citation type="submission" date="2019-07" db="EMBL/GenBank/DDBJ databases">
        <title>Draft genome of two Muricauda strains isolated from deep sea.</title>
        <authorList>
            <person name="Sun C."/>
        </authorList>
    </citation>
    <scope>NUCLEOTIDE SEQUENCE [LARGE SCALE GENOMIC DNA]</scope>
    <source>
        <strain evidence="6 8">72</strain>
    </source>
</reference>
<keyword evidence="2" id="KW-0378">Hydrolase</keyword>
<dbReference type="Gene3D" id="3.90.780.10">
    <property type="entry name" value="5'-Nucleotidase, C-terminal domain"/>
    <property type="match status" value="1"/>
</dbReference>
<dbReference type="InterPro" id="IPR036907">
    <property type="entry name" value="5'-Nucleotdase_C_sf"/>
</dbReference>
<evidence type="ECO:0000259" key="4">
    <source>
        <dbReference type="Pfam" id="PF02872"/>
    </source>
</evidence>
<dbReference type="OrthoDB" id="9775118at2"/>
<comment type="caution">
    <text evidence="5">The sequence shown here is derived from an EMBL/GenBank/DDBJ whole genome shotgun (WGS) entry which is preliminary data.</text>
</comment>
<dbReference type="PRINTS" id="PR01607">
    <property type="entry name" value="APYRASEFAMLY"/>
</dbReference>
<organism evidence="5 7">
    <name type="scientific">Flagellimonas pelagia</name>
    <dbReference type="NCBI Taxonomy" id="2306998"/>
    <lineage>
        <taxon>Bacteria</taxon>
        <taxon>Pseudomonadati</taxon>
        <taxon>Bacteroidota</taxon>
        <taxon>Flavobacteriia</taxon>
        <taxon>Flavobacteriales</taxon>
        <taxon>Flavobacteriaceae</taxon>
        <taxon>Flagellimonas</taxon>
    </lineage>
</organism>
<dbReference type="PANTHER" id="PTHR11575:SF42">
    <property type="entry name" value="SULFUR OXIDATION PROTEIN SOXB"/>
    <property type="match status" value="1"/>
</dbReference>
<keyword evidence="2" id="KW-0547">Nucleotide-binding</keyword>
<dbReference type="InterPro" id="IPR008334">
    <property type="entry name" value="5'-Nucleotdase_C"/>
</dbReference>
<sequence length="542" mass="60797">MIPHKILGLVALALLGGTLFSCKETPKENPEQTITILQTADIHGQLQPHDELFWENDQITFRKLGGLAHMKTLFEQERNKDPEGTLILDGGDMIQGSAVAALSHGKAFASIIKAMGYDFLIPGNWEVVYGKQTMMDVLQHYDTPVISANMYDEASGETLFPQYFIKEMKGVKLGFISYNDPEIPVRQNPSFSKGIRFDPIDKNLEALITELKDNQKVDLLFLVTHIGISKQYDLANHPALQRVDYILGNDTHERIRKPLQAKYSKVTEPGAFASFVGKLTLTVKDGKIVKENYDLMEVDPTTYPADAQVAQLINQETAPYKEEIEQVLGYTSTPLYRYFVVENPMDNFITDAARWKTGADISISNGFRFSTPISIGESGKAPITRADLWSMLPVNEKVKIGKATGKQIKDWLEKEIHNVFAQNPMERFGGWLVRFSGMELTFYANKPKGERVASIMIGGEPMQEDKLYTLSACRREGEPLPTLCRMPNTIETEVMDYTVHDVIVEYLKAKGTIAPVMDGRAKALDLGDNVLSQLPGTDYQFH</sequence>
<evidence type="ECO:0000313" key="6">
    <source>
        <dbReference type="EMBL" id="TXJ91025.1"/>
    </source>
</evidence>
<dbReference type="RefSeq" id="WP_119649127.1">
    <property type="nucleotide sequence ID" value="NZ_QXFI01000036.1"/>
</dbReference>
<evidence type="ECO:0000313" key="5">
    <source>
        <dbReference type="EMBL" id="RIV42138.1"/>
    </source>
</evidence>
<evidence type="ECO:0000256" key="2">
    <source>
        <dbReference type="RuleBase" id="RU362119"/>
    </source>
</evidence>
<dbReference type="SUPFAM" id="SSF55816">
    <property type="entry name" value="5'-nucleotidase (syn. UDP-sugar hydrolase), C-terminal domain"/>
    <property type="match status" value="1"/>
</dbReference>
<keyword evidence="8" id="KW-1185">Reference proteome</keyword>
<feature type="domain" description="Calcineurin-like phosphoesterase" evidence="3">
    <location>
        <begin position="35"/>
        <end position="252"/>
    </location>
</feature>
<evidence type="ECO:0000313" key="7">
    <source>
        <dbReference type="Proteomes" id="UP000266691"/>
    </source>
</evidence>
<dbReference type="PANTHER" id="PTHR11575">
    <property type="entry name" value="5'-NUCLEOTIDASE-RELATED"/>
    <property type="match status" value="1"/>
</dbReference>
<keyword evidence="1" id="KW-0732">Signal</keyword>
<dbReference type="PROSITE" id="PS51257">
    <property type="entry name" value="PROKAR_LIPOPROTEIN"/>
    <property type="match status" value="1"/>
</dbReference>
<dbReference type="GO" id="GO:0016787">
    <property type="term" value="F:hydrolase activity"/>
    <property type="evidence" value="ECO:0007669"/>
    <property type="project" value="UniProtKB-KW"/>
</dbReference>
<gene>
    <name evidence="5" type="ORF">D2V05_18775</name>
    <name evidence="6" type="ORF">FQ017_18615</name>
</gene>
<comment type="similarity">
    <text evidence="2">Belongs to the 5'-nucleotidase family.</text>
</comment>
<dbReference type="Pfam" id="PF00149">
    <property type="entry name" value="Metallophos"/>
    <property type="match status" value="1"/>
</dbReference>
<proteinExistence type="inferred from homology"/>
<dbReference type="Pfam" id="PF02872">
    <property type="entry name" value="5_nucleotid_C"/>
    <property type="match status" value="1"/>
</dbReference>
<evidence type="ECO:0000313" key="8">
    <source>
        <dbReference type="Proteomes" id="UP000321621"/>
    </source>
</evidence>
<dbReference type="Proteomes" id="UP000321621">
    <property type="component" value="Unassembled WGS sequence"/>
</dbReference>